<evidence type="ECO:0008006" key="3">
    <source>
        <dbReference type="Google" id="ProtNLM"/>
    </source>
</evidence>
<evidence type="ECO:0000313" key="2">
    <source>
        <dbReference type="Proteomes" id="UP000198310"/>
    </source>
</evidence>
<protein>
    <recommendedName>
        <fullName evidence="3">N-acetyltransferase domain-containing protein</fullName>
    </recommendedName>
</protein>
<dbReference type="EMBL" id="FZNS01000004">
    <property type="protein sequence ID" value="SNR59716.1"/>
    <property type="molecule type" value="Genomic_DNA"/>
</dbReference>
<accession>A0A238XL13</accession>
<gene>
    <name evidence="1" type="ORF">SAMN06269173_104210</name>
</gene>
<keyword evidence="2" id="KW-1185">Reference proteome</keyword>
<dbReference type="Gene3D" id="3.40.630.30">
    <property type="match status" value="1"/>
</dbReference>
<dbReference type="InterPro" id="IPR016181">
    <property type="entry name" value="Acyl_CoA_acyltransferase"/>
</dbReference>
<organism evidence="1 2">
    <name type="scientific">Hymenobacter mucosus</name>
    <dbReference type="NCBI Taxonomy" id="1411120"/>
    <lineage>
        <taxon>Bacteria</taxon>
        <taxon>Pseudomonadati</taxon>
        <taxon>Bacteroidota</taxon>
        <taxon>Cytophagia</taxon>
        <taxon>Cytophagales</taxon>
        <taxon>Hymenobacteraceae</taxon>
        <taxon>Hymenobacter</taxon>
    </lineage>
</organism>
<reference evidence="2" key="1">
    <citation type="submission" date="2017-06" db="EMBL/GenBank/DDBJ databases">
        <authorList>
            <person name="Varghese N."/>
            <person name="Submissions S."/>
        </authorList>
    </citation>
    <scope>NUCLEOTIDE SEQUENCE [LARGE SCALE GENOMIC DNA]</scope>
    <source>
        <strain evidence="2">DSM 28041</strain>
    </source>
</reference>
<dbReference type="RefSeq" id="WP_089332674.1">
    <property type="nucleotide sequence ID" value="NZ_FZNS01000004.1"/>
</dbReference>
<dbReference type="SUPFAM" id="SSF55729">
    <property type="entry name" value="Acyl-CoA N-acyltransferases (Nat)"/>
    <property type="match status" value="1"/>
</dbReference>
<evidence type="ECO:0000313" key="1">
    <source>
        <dbReference type="EMBL" id="SNR59716.1"/>
    </source>
</evidence>
<name>A0A238XL13_9BACT</name>
<proteinExistence type="predicted"/>
<sequence>MEFKLASLENIDGVLALHQKYQIATIAEEDKPDGFVTTAFTREQLTQLIQAEHGLSIATHGGQVVAYVMAASWQFWSRWPIFASMIEDLPALTYAGQQLSTENSYQYGPICIDKAYRGSGVLEKIFDFSREQMSARYPVLVTFINRINTRSYTAHTQKLGLEVIHEFEFNNNHYLELAYETSKRLPPAEA</sequence>
<dbReference type="Proteomes" id="UP000198310">
    <property type="component" value="Unassembled WGS sequence"/>
</dbReference>
<dbReference type="AlphaFoldDB" id="A0A238XL13"/>